<keyword evidence="5 6" id="KW-0472">Membrane</keyword>
<reference evidence="7 8" key="1">
    <citation type="submission" date="2016-05" db="EMBL/GenBank/DDBJ databases">
        <title>Whole genome sequencing of Tetragenococcus halophilus subsp. halophilus NISL 7118.</title>
        <authorList>
            <person name="Shiwa Y."/>
            <person name="Nishimura I."/>
            <person name="Yoshikawa H."/>
            <person name="Koyama Y."/>
            <person name="Oguma T."/>
        </authorList>
    </citation>
    <scope>NUCLEOTIDE SEQUENCE [LARGE SCALE GENOMIC DNA]</scope>
    <source>
        <strain evidence="7 8">NISL 7118</strain>
    </source>
</reference>
<keyword evidence="4 6" id="KW-1133">Transmembrane helix</keyword>
<dbReference type="PANTHER" id="PTHR30250">
    <property type="entry name" value="PST FAMILY PREDICTED COLANIC ACID TRANSPORTER"/>
    <property type="match status" value="1"/>
</dbReference>
<keyword evidence="8" id="KW-1185">Reference proteome</keyword>
<comment type="subcellular location">
    <subcellularLocation>
        <location evidence="1">Cell membrane</location>
        <topology evidence="1">Multi-pass membrane protein</topology>
    </subcellularLocation>
</comment>
<dbReference type="InterPro" id="IPR002797">
    <property type="entry name" value="Polysacc_synth"/>
</dbReference>
<evidence type="ECO:0000256" key="6">
    <source>
        <dbReference type="SAM" id="Phobius"/>
    </source>
</evidence>
<dbReference type="AlphaFoldDB" id="A0A2H6CW36"/>
<sequence length="399" mass="45921">MFSKLFRNDYSLNVINKIYTIGIGVLSTAFLTRYLGVTYKGDYSYITQIVLVLTIVFNLGIHQSYSFFYRKNNGGIFEKYISVYLLQFIIHILLAVTLMFYFDNKNYIYVLLLLPFSVINQQMESTMAIENIRLKIKLHMMLVTLRMLSFFIMFLTLRTSLLPPVLLTVLLNTFSVLTYLYYSKLDKSKIKYDKKFLLEVVNYSWVPMMTALLINLNYSVDVFLLKHMGTPTELGLYSTALGIINYFWLLPDAFKEVLLSKFTKRSSSKAVLTSIKISLLTIISLIIVFIIFGRFAINILYGEEFLGSYLVTVILSFGAVSMVFYKIIGVVLLAEGKRWAYFFSLLISVILNIVANVFFIPIFGMYGAAYASVISYSVCGIIFLVQFLKSHELKIKDLF</sequence>
<name>A0A2H6CW36_TETHA</name>
<comment type="caution">
    <text evidence="7">The sequence shown here is derived from an EMBL/GenBank/DDBJ whole genome shotgun (WGS) entry which is preliminary data.</text>
</comment>
<feature type="transmembrane region" description="Helical" evidence="6">
    <location>
        <begin position="81"/>
        <end position="101"/>
    </location>
</feature>
<feature type="transmembrane region" description="Helical" evidence="6">
    <location>
        <begin position="12"/>
        <end position="31"/>
    </location>
</feature>
<feature type="transmembrane region" description="Helical" evidence="6">
    <location>
        <begin position="309"/>
        <end position="333"/>
    </location>
</feature>
<dbReference type="RefSeq" id="WP_103103683.1">
    <property type="nucleotide sequence ID" value="NZ_BDEC01000148.1"/>
</dbReference>
<dbReference type="Pfam" id="PF01943">
    <property type="entry name" value="Polysacc_synt"/>
    <property type="match status" value="1"/>
</dbReference>
<dbReference type="GO" id="GO:0005886">
    <property type="term" value="C:plasma membrane"/>
    <property type="evidence" value="ECO:0007669"/>
    <property type="project" value="UniProtKB-SubCell"/>
</dbReference>
<feature type="transmembrane region" description="Helical" evidence="6">
    <location>
        <begin position="196"/>
        <end position="214"/>
    </location>
</feature>
<proteinExistence type="predicted"/>
<feature type="transmembrane region" description="Helical" evidence="6">
    <location>
        <begin position="275"/>
        <end position="297"/>
    </location>
</feature>
<keyword evidence="2" id="KW-1003">Cell membrane</keyword>
<evidence type="ECO:0000256" key="3">
    <source>
        <dbReference type="ARBA" id="ARBA00022692"/>
    </source>
</evidence>
<evidence type="ECO:0000256" key="4">
    <source>
        <dbReference type="ARBA" id="ARBA00022989"/>
    </source>
</evidence>
<organism evidence="7 8">
    <name type="scientific">Tetragenococcus halophilus subsp. halophilus</name>
    <dbReference type="NCBI Taxonomy" id="1513897"/>
    <lineage>
        <taxon>Bacteria</taxon>
        <taxon>Bacillati</taxon>
        <taxon>Bacillota</taxon>
        <taxon>Bacilli</taxon>
        <taxon>Lactobacillales</taxon>
        <taxon>Enterococcaceae</taxon>
        <taxon>Tetragenococcus</taxon>
    </lineage>
</organism>
<feature type="transmembrane region" description="Helical" evidence="6">
    <location>
        <begin position="369"/>
        <end position="388"/>
    </location>
</feature>
<evidence type="ECO:0000256" key="1">
    <source>
        <dbReference type="ARBA" id="ARBA00004651"/>
    </source>
</evidence>
<dbReference type="InterPro" id="IPR050833">
    <property type="entry name" value="Poly_Biosynth_Transport"/>
</dbReference>
<feature type="transmembrane region" description="Helical" evidence="6">
    <location>
        <begin position="161"/>
        <end position="182"/>
    </location>
</feature>
<keyword evidence="3 6" id="KW-0812">Transmembrane</keyword>
<evidence type="ECO:0000313" key="7">
    <source>
        <dbReference type="EMBL" id="GBD69205.1"/>
    </source>
</evidence>
<evidence type="ECO:0000256" key="2">
    <source>
        <dbReference type="ARBA" id="ARBA00022475"/>
    </source>
</evidence>
<feature type="transmembrane region" description="Helical" evidence="6">
    <location>
        <begin position="234"/>
        <end position="254"/>
    </location>
</feature>
<evidence type="ECO:0000256" key="5">
    <source>
        <dbReference type="ARBA" id="ARBA00023136"/>
    </source>
</evidence>
<dbReference type="Proteomes" id="UP000236214">
    <property type="component" value="Unassembled WGS sequence"/>
</dbReference>
<protein>
    <submittedName>
        <fullName evidence="7">Uncharacterized protein</fullName>
    </submittedName>
</protein>
<feature type="transmembrane region" description="Helical" evidence="6">
    <location>
        <begin position="43"/>
        <end position="61"/>
    </location>
</feature>
<dbReference type="PANTHER" id="PTHR30250:SF11">
    <property type="entry name" value="O-ANTIGEN TRANSPORTER-RELATED"/>
    <property type="match status" value="1"/>
</dbReference>
<accession>A0A2H6CW36</accession>
<evidence type="ECO:0000313" key="8">
    <source>
        <dbReference type="Proteomes" id="UP000236214"/>
    </source>
</evidence>
<dbReference type="EMBL" id="BDEC01000148">
    <property type="protein sequence ID" value="GBD69205.1"/>
    <property type="molecule type" value="Genomic_DNA"/>
</dbReference>
<feature type="transmembrane region" description="Helical" evidence="6">
    <location>
        <begin position="340"/>
        <end position="363"/>
    </location>
</feature>
<gene>
    <name evidence="7" type="ORF">TEHN7118_2011</name>
</gene>